<keyword evidence="2" id="KW-1185">Reference proteome</keyword>
<dbReference type="EMBL" id="AMZN01000084">
    <property type="protein sequence ID" value="ELR69119.1"/>
    <property type="molecule type" value="Genomic_DNA"/>
</dbReference>
<dbReference type="Proteomes" id="UP000011135">
    <property type="component" value="Unassembled WGS sequence"/>
</dbReference>
<evidence type="ECO:0000313" key="2">
    <source>
        <dbReference type="Proteomes" id="UP000011135"/>
    </source>
</evidence>
<dbReference type="STRING" id="1237149.C900_05508"/>
<dbReference type="RefSeq" id="WP_009582602.1">
    <property type="nucleotide sequence ID" value="NZ_AMZN01000084.1"/>
</dbReference>
<sequence>MLKFKLIGLALILKSFLINTFHSTPEEFERNRGAFKKISLGRMPEMLESSGLEIYNDSLLITHQDSGGESALFIVNYNAEIKDTIHLELRNYDWEDIAQDDKGNLYIGDFGNNLNQRKKQFIYKYDQSTGEIGKIQFSLADQKAYPPGKKEMNFDIEAMCWKGNELHLFSKNRGLKCVKHYVLPDQPGEYVAQPIESVYLPNQVTGADINPGGDMLVLSSYGRIYTFKISAGNRFFEKPYKMIRFTRGAQMEGVVYINETDFVVSNETGKLFLFRSK</sequence>
<evidence type="ECO:0008006" key="3">
    <source>
        <dbReference type="Google" id="ProtNLM"/>
    </source>
</evidence>
<accession>L8JNL5</accession>
<comment type="caution">
    <text evidence="1">The sequence shown here is derived from an EMBL/GenBank/DDBJ whole genome shotgun (WGS) entry which is preliminary data.</text>
</comment>
<evidence type="ECO:0000313" key="1">
    <source>
        <dbReference type="EMBL" id="ELR69119.1"/>
    </source>
</evidence>
<gene>
    <name evidence="1" type="ORF">C900_05508</name>
</gene>
<reference evidence="1 2" key="1">
    <citation type="submission" date="2012-12" db="EMBL/GenBank/DDBJ databases">
        <title>Genome assembly of Fulvivirga imtechensis AK7.</title>
        <authorList>
            <person name="Nupur N."/>
            <person name="Khatri I."/>
            <person name="Kumar R."/>
            <person name="Subramanian S."/>
            <person name="Pinnaka A."/>
        </authorList>
    </citation>
    <scope>NUCLEOTIDE SEQUENCE [LARGE SCALE GENOMIC DNA]</scope>
    <source>
        <strain evidence="1 2">AK7</strain>
    </source>
</reference>
<dbReference type="SUPFAM" id="SSF63829">
    <property type="entry name" value="Calcium-dependent phosphotriesterase"/>
    <property type="match status" value="1"/>
</dbReference>
<protein>
    <recommendedName>
        <fullName evidence="3">Periplasmic ATP/GTP-binding protein</fullName>
    </recommendedName>
</protein>
<name>L8JNL5_9BACT</name>
<dbReference type="AlphaFoldDB" id="L8JNL5"/>
<organism evidence="1 2">
    <name type="scientific">Fulvivirga imtechensis AK7</name>
    <dbReference type="NCBI Taxonomy" id="1237149"/>
    <lineage>
        <taxon>Bacteria</taxon>
        <taxon>Pseudomonadati</taxon>
        <taxon>Bacteroidota</taxon>
        <taxon>Cytophagia</taxon>
        <taxon>Cytophagales</taxon>
        <taxon>Fulvivirgaceae</taxon>
        <taxon>Fulvivirga</taxon>
    </lineage>
</organism>
<proteinExistence type="predicted"/>
<dbReference type="OrthoDB" id="9798438at2"/>
<dbReference type="eggNOG" id="COG3386">
    <property type="taxonomic scope" value="Bacteria"/>
</dbReference>
<dbReference type="PATRIC" id="fig|1237149.3.peg.4890"/>